<dbReference type="FunFam" id="1.10.287.950:FF:000001">
    <property type="entry name" value="Methyl-accepting chemotaxis sensory transducer"/>
    <property type="match status" value="1"/>
</dbReference>
<reference evidence="13" key="1">
    <citation type="submission" date="2019-10" db="EMBL/GenBank/DDBJ databases">
        <authorList>
            <person name="Ross D.E."/>
            <person name="Gulliver D."/>
        </authorList>
    </citation>
    <scope>NUCLEOTIDE SEQUENCE</scope>
    <source>
        <strain evidence="13">DER-2019</strain>
    </source>
</reference>
<accession>A0A923HYK8</accession>
<keyword evidence="6 10" id="KW-0472">Membrane</keyword>
<evidence type="ECO:0000256" key="9">
    <source>
        <dbReference type="SAM" id="MobiDB-lite"/>
    </source>
</evidence>
<feature type="compositionally biased region" description="Low complexity" evidence="9">
    <location>
        <begin position="1032"/>
        <end position="1046"/>
    </location>
</feature>
<evidence type="ECO:0000313" key="13">
    <source>
        <dbReference type="EMBL" id="MBC3889527.1"/>
    </source>
</evidence>
<feature type="compositionally biased region" description="Acidic residues" evidence="9">
    <location>
        <begin position="1053"/>
        <end position="1062"/>
    </location>
</feature>
<dbReference type="GO" id="GO:0007165">
    <property type="term" value="P:signal transduction"/>
    <property type="evidence" value="ECO:0007669"/>
    <property type="project" value="UniProtKB-KW"/>
</dbReference>
<evidence type="ECO:0000256" key="4">
    <source>
        <dbReference type="ARBA" id="ARBA00022692"/>
    </source>
</evidence>
<comment type="subcellular location">
    <subcellularLocation>
        <location evidence="1">Cell membrane</location>
        <topology evidence="1">Multi-pass membrane protein</topology>
    </subcellularLocation>
</comment>
<dbReference type="RefSeq" id="WP_148568359.1">
    <property type="nucleotide sequence ID" value="NZ_RXYA01000017.1"/>
</dbReference>
<evidence type="ECO:0000256" key="6">
    <source>
        <dbReference type="ARBA" id="ARBA00023136"/>
    </source>
</evidence>
<comment type="caution">
    <text evidence="13">The sequence shown here is derived from an EMBL/GenBank/DDBJ whole genome shotgun (WGS) entry which is preliminary data.</text>
</comment>
<keyword evidence="8" id="KW-0807">Transducer</keyword>
<dbReference type="InterPro" id="IPR051310">
    <property type="entry name" value="MCP_chemotaxis"/>
</dbReference>
<dbReference type="SUPFAM" id="SSF158472">
    <property type="entry name" value="HAMP domain-like"/>
    <property type="match status" value="1"/>
</dbReference>
<dbReference type="CDD" id="cd06225">
    <property type="entry name" value="HAMP"/>
    <property type="match status" value="1"/>
</dbReference>
<sequence>MKAERNDLQKNQNGGESFTIKMHLTTKLILLTVLTLAAAIIAMGSLMVNSGAAIIDQSTKADALEYVEESANHVGAVITGNLDKLNEVALRDRTTGMDFAIQMASISVDVQRLGYEDMAVIGTNGHGQYVLSGGAFDVPNEVWYQEALKGNGCVSDVAISQTTKQPAVFEVVPIKKDNQVVGVLLGRRNANFLSAITNTLGDGEIKYGYVINANGEMMAHPSEEIVLSQTNVFENIEKDGPNGFGASFKKLGSNDVATLDYQYNNDTKVAYVAPIPETDWTLVITESKTVMLAPIMQLRNTIIIFALIILLVGGVISYIISKRIAKPVVSADAMIKEINAGHLSERLEITSKDEVGEMTQSLNQLADTLEYGIIGLMRNISDGDVSSDIEVVDPTNEVTPVLKQTVETIRRLIAETTMLSDAALAGEWQDRGDADAFNGGFKEIVNGINATLDTVVDKMVWYEAIIDSVPFPLHVTDNDMKWAFMNKAFEALMVKNSVIKNRTSAVGMDCCNAGATICKSENCGIKRLVDQGIGETYFEWCGLSNKQDTAYLKNAKGENVGFVEIVTDLTPMIRVSDYTKNEVTRLANNLIQLSEGNLDFDLMIGEADEYTTEVSAEFSEIRNSLSAVKDSVDNLISDATMLAQAGIEGQLDTRADTSRHQGDFAKIVDGVNATLDAVVAPIQEASATLKELAQGNLSTGMVGNYNGDYTQIKEDMNQTAAFLKRYVDEITQTLNEMGQGNLDQEITTYYMGDFQAIKIALNEITANLSTTMSDINESAGQVEAGAIQISDGGQALAQGTTEQASSIQELTASIEEVAGETKQNAKNANAANELAMDVRKNAEVGNAQMAQMVTAMIDINEASGNISKIIKVIDDIAFQTNILALNAAVEAARAGQHGKGFAVVAEEVRTLAARSAEAAKETTAMIEGSIAKAEAGTKIAGQTAESLKEILDEIGKVTGLVGNIALASNDQASEIAQINQGIEQVSQVVQTNSATAEESAAASEELSGQAEILKHMVGAFRLKGKNTGSSMKPAAKQPAPKQAKAPSPRIDIILDDDEMDKY</sequence>
<dbReference type="CDD" id="cd18773">
    <property type="entry name" value="PDC1_HK_sensor"/>
    <property type="match status" value="1"/>
</dbReference>
<feature type="transmembrane region" description="Helical" evidence="10">
    <location>
        <begin position="301"/>
        <end position="320"/>
    </location>
</feature>
<dbReference type="InterPro" id="IPR033479">
    <property type="entry name" value="dCache_1"/>
</dbReference>
<feature type="domain" description="HAMP" evidence="12">
    <location>
        <begin position="322"/>
        <end position="374"/>
    </location>
</feature>
<dbReference type="InterPro" id="IPR003660">
    <property type="entry name" value="HAMP_dom"/>
</dbReference>
<dbReference type="GO" id="GO:0006935">
    <property type="term" value="P:chemotaxis"/>
    <property type="evidence" value="ECO:0007669"/>
    <property type="project" value="UniProtKB-KW"/>
</dbReference>
<dbReference type="GO" id="GO:0004888">
    <property type="term" value="F:transmembrane signaling receptor activity"/>
    <property type="evidence" value="ECO:0007669"/>
    <property type="project" value="TreeGrafter"/>
</dbReference>
<feature type="region of interest" description="Disordered" evidence="9">
    <location>
        <begin position="1024"/>
        <end position="1062"/>
    </location>
</feature>
<organism evidence="13 14">
    <name type="scientific">Acetobacterium paludosum</name>
    <dbReference type="NCBI Taxonomy" id="52693"/>
    <lineage>
        <taxon>Bacteria</taxon>
        <taxon>Bacillati</taxon>
        <taxon>Bacillota</taxon>
        <taxon>Clostridia</taxon>
        <taxon>Eubacteriales</taxon>
        <taxon>Eubacteriaceae</taxon>
        <taxon>Acetobacterium</taxon>
    </lineage>
</organism>
<dbReference type="SMART" id="SM00304">
    <property type="entry name" value="HAMP"/>
    <property type="match status" value="3"/>
</dbReference>
<gene>
    <name evidence="13" type="ORF">GH810_14530</name>
</gene>
<keyword evidence="3" id="KW-0488">Methylation</keyword>
<dbReference type="PANTHER" id="PTHR43531">
    <property type="entry name" value="PROTEIN ICFG"/>
    <property type="match status" value="1"/>
</dbReference>
<dbReference type="Proteomes" id="UP000616595">
    <property type="component" value="Unassembled WGS sequence"/>
</dbReference>
<evidence type="ECO:0000259" key="11">
    <source>
        <dbReference type="PROSITE" id="PS50111"/>
    </source>
</evidence>
<evidence type="ECO:0000256" key="10">
    <source>
        <dbReference type="SAM" id="Phobius"/>
    </source>
</evidence>
<evidence type="ECO:0000313" key="14">
    <source>
        <dbReference type="Proteomes" id="UP000616595"/>
    </source>
</evidence>
<keyword evidence="5 10" id="KW-1133">Transmembrane helix</keyword>
<keyword evidence="14" id="KW-1185">Reference proteome</keyword>
<dbReference type="Pfam" id="PF02743">
    <property type="entry name" value="dCache_1"/>
    <property type="match status" value="1"/>
</dbReference>
<evidence type="ECO:0000256" key="1">
    <source>
        <dbReference type="ARBA" id="ARBA00004651"/>
    </source>
</evidence>
<dbReference type="Pfam" id="PF18947">
    <property type="entry name" value="HAMP_2"/>
    <property type="match status" value="2"/>
</dbReference>
<dbReference type="PANTHER" id="PTHR43531:SF14">
    <property type="entry name" value="METHYL-ACCEPTING CHEMOTAXIS PROTEIN I-RELATED"/>
    <property type="match status" value="1"/>
</dbReference>
<evidence type="ECO:0000259" key="12">
    <source>
        <dbReference type="PROSITE" id="PS50885"/>
    </source>
</evidence>
<dbReference type="Gene3D" id="3.30.450.20">
    <property type="entry name" value="PAS domain"/>
    <property type="match status" value="1"/>
</dbReference>
<evidence type="ECO:0000256" key="2">
    <source>
        <dbReference type="ARBA" id="ARBA00022475"/>
    </source>
</evidence>
<evidence type="ECO:0000256" key="7">
    <source>
        <dbReference type="ARBA" id="ARBA00029447"/>
    </source>
</evidence>
<dbReference type="AlphaFoldDB" id="A0A923HYK8"/>
<dbReference type="GO" id="GO:0005886">
    <property type="term" value="C:plasma membrane"/>
    <property type="evidence" value="ECO:0007669"/>
    <property type="project" value="UniProtKB-SubCell"/>
</dbReference>
<name>A0A923HYK8_9FIRM</name>
<dbReference type="EMBL" id="WJBD01000020">
    <property type="protein sequence ID" value="MBC3889527.1"/>
    <property type="molecule type" value="Genomic_DNA"/>
</dbReference>
<evidence type="ECO:0000256" key="5">
    <source>
        <dbReference type="ARBA" id="ARBA00022989"/>
    </source>
</evidence>
<dbReference type="SUPFAM" id="SSF58104">
    <property type="entry name" value="Methyl-accepting chemotaxis protein (MCP) signaling domain"/>
    <property type="match status" value="1"/>
</dbReference>
<dbReference type="Pfam" id="PF00015">
    <property type="entry name" value="MCPsignal"/>
    <property type="match status" value="1"/>
</dbReference>
<dbReference type="PROSITE" id="PS50111">
    <property type="entry name" value="CHEMOTAXIS_TRANSDUC_2"/>
    <property type="match status" value="1"/>
</dbReference>
<reference evidence="13" key="2">
    <citation type="submission" date="2020-10" db="EMBL/GenBank/DDBJ databases">
        <title>Comparative genomics of the Acetobacterium genus.</title>
        <authorList>
            <person name="Marshall C."/>
            <person name="May H."/>
            <person name="Norman S."/>
        </authorList>
    </citation>
    <scope>NUCLEOTIDE SEQUENCE</scope>
    <source>
        <strain evidence="13">DER-2019</strain>
    </source>
</reference>
<dbReference type="Gene3D" id="6.10.340.10">
    <property type="match status" value="1"/>
</dbReference>
<feature type="transmembrane region" description="Helical" evidence="10">
    <location>
        <begin position="28"/>
        <end position="48"/>
    </location>
</feature>
<comment type="similarity">
    <text evidence="7">Belongs to the methyl-accepting chemotaxis (MCP) protein family.</text>
</comment>
<dbReference type="OrthoDB" id="597657at2"/>
<dbReference type="SMART" id="SM00283">
    <property type="entry name" value="MA"/>
    <property type="match status" value="1"/>
</dbReference>
<feature type="domain" description="HAMP" evidence="12">
    <location>
        <begin position="721"/>
        <end position="773"/>
    </location>
</feature>
<evidence type="ECO:0000256" key="3">
    <source>
        <dbReference type="ARBA" id="ARBA00022481"/>
    </source>
</evidence>
<keyword evidence="2" id="KW-1003">Cell membrane</keyword>
<dbReference type="CDD" id="cd11386">
    <property type="entry name" value="MCP_signal"/>
    <property type="match status" value="1"/>
</dbReference>
<dbReference type="Gene3D" id="1.10.287.950">
    <property type="entry name" value="Methyl-accepting chemotaxis protein"/>
    <property type="match status" value="1"/>
</dbReference>
<dbReference type="Pfam" id="PF00672">
    <property type="entry name" value="HAMP"/>
    <property type="match status" value="1"/>
</dbReference>
<dbReference type="CDD" id="cd12912">
    <property type="entry name" value="PDC2_MCP_like"/>
    <property type="match status" value="1"/>
</dbReference>
<dbReference type="PROSITE" id="PS50885">
    <property type="entry name" value="HAMP"/>
    <property type="match status" value="2"/>
</dbReference>
<feature type="domain" description="Methyl-accepting transducer" evidence="11">
    <location>
        <begin position="778"/>
        <end position="1007"/>
    </location>
</feature>
<dbReference type="Gene3D" id="1.20.120.1530">
    <property type="match status" value="2"/>
</dbReference>
<protein>
    <submittedName>
        <fullName evidence="13">HAMP domain-containing protein</fullName>
    </submittedName>
</protein>
<keyword evidence="4 10" id="KW-0812">Transmembrane</keyword>
<evidence type="ECO:0000256" key="8">
    <source>
        <dbReference type="PROSITE-ProRule" id="PRU00284"/>
    </source>
</evidence>
<proteinExistence type="inferred from homology"/>
<dbReference type="InterPro" id="IPR004089">
    <property type="entry name" value="MCPsignal_dom"/>
</dbReference>